<organism evidence="2 3">
    <name type="scientific">Morella rubra</name>
    <name type="common">Chinese bayberry</name>
    <dbReference type="NCBI Taxonomy" id="262757"/>
    <lineage>
        <taxon>Eukaryota</taxon>
        <taxon>Viridiplantae</taxon>
        <taxon>Streptophyta</taxon>
        <taxon>Embryophyta</taxon>
        <taxon>Tracheophyta</taxon>
        <taxon>Spermatophyta</taxon>
        <taxon>Magnoliopsida</taxon>
        <taxon>eudicotyledons</taxon>
        <taxon>Gunneridae</taxon>
        <taxon>Pentapetalae</taxon>
        <taxon>rosids</taxon>
        <taxon>fabids</taxon>
        <taxon>Fagales</taxon>
        <taxon>Myricaceae</taxon>
        <taxon>Morella</taxon>
    </lineage>
</organism>
<evidence type="ECO:0000256" key="1">
    <source>
        <dbReference type="SAM" id="MobiDB-lite"/>
    </source>
</evidence>
<feature type="region of interest" description="Disordered" evidence="1">
    <location>
        <begin position="265"/>
        <end position="285"/>
    </location>
</feature>
<feature type="compositionally biased region" description="Polar residues" evidence="1">
    <location>
        <begin position="276"/>
        <end position="285"/>
    </location>
</feature>
<evidence type="ECO:0000313" key="3">
    <source>
        <dbReference type="Proteomes" id="UP000516437"/>
    </source>
</evidence>
<proteinExistence type="predicted"/>
<gene>
    <name evidence="2" type="ORF">CJ030_MR0G006840</name>
</gene>
<name>A0A6A1UKZ2_9ROSI</name>
<protein>
    <submittedName>
        <fullName evidence="2">Uncharacterized protein</fullName>
    </submittedName>
</protein>
<sequence>MSAHLLCNGQDESLFDHFTGVDSRLGVYAARDNALFDLVLSGVDSRLWVYAARDNALFDLVLSGVKVFERLVSGQAPVRSAIENMFDETEFYCMRVRMMTVQTWEMTGDMRLECENEISLRKLELHISWRDNGQRAVAPCPSSPPPVFNDVAATTSCRRRSQLVPVMPAPTPSTPASGDFETRASSQPTLAPSLGGMTHSSTGCKLMRFLQSAKSTSHIGNFPSVTSEIGPAELYAASHKRKNRDWFFDVTKDNHVLGPKPGYVRGLGRAVKPPRSSGSTSTSVARQLREAQLEIDRLKAKREAEIEQMRIEREAEMVRMRAERQQEMKELENRLMREMRERMNDFMTNSSHGL</sequence>
<comment type="caution">
    <text evidence="2">The sequence shown here is derived from an EMBL/GenBank/DDBJ whole genome shotgun (WGS) entry which is preliminary data.</text>
</comment>
<evidence type="ECO:0000313" key="2">
    <source>
        <dbReference type="EMBL" id="KAB1200618.1"/>
    </source>
</evidence>
<keyword evidence="3" id="KW-1185">Reference proteome</keyword>
<dbReference type="Proteomes" id="UP000516437">
    <property type="component" value="Unassembled WGS sequence"/>
</dbReference>
<dbReference type="AlphaFoldDB" id="A0A6A1UKZ2"/>
<feature type="region of interest" description="Disordered" evidence="1">
    <location>
        <begin position="165"/>
        <end position="197"/>
    </location>
</feature>
<reference evidence="2 3" key="1">
    <citation type="journal article" date="2019" name="Plant Biotechnol. J.">
        <title>The red bayberry genome and genetic basis of sex determination.</title>
        <authorList>
            <person name="Jia H.M."/>
            <person name="Jia H.J."/>
            <person name="Cai Q.L."/>
            <person name="Wang Y."/>
            <person name="Zhao H.B."/>
            <person name="Yang W.F."/>
            <person name="Wang G.Y."/>
            <person name="Li Y.H."/>
            <person name="Zhan D.L."/>
            <person name="Shen Y.T."/>
            <person name="Niu Q.F."/>
            <person name="Chang L."/>
            <person name="Qiu J."/>
            <person name="Zhao L."/>
            <person name="Xie H.B."/>
            <person name="Fu W.Y."/>
            <person name="Jin J."/>
            <person name="Li X.W."/>
            <person name="Jiao Y."/>
            <person name="Zhou C.C."/>
            <person name="Tu T."/>
            <person name="Chai C.Y."/>
            <person name="Gao J.L."/>
            <person name="Fan L.J."/>
            <person name="van de Weg E."/>
            <person name="Wang J.Y."/>
            <person name="Gao Z.S."/>
        </authorList>
    </citation>
    <scope>NUCLEOTIDE SEQUENCE [LARGE SCALE GENOMIC DNA]</scope>
    <source>
        <tissue evidence="2">Leaves</tissue>
    </source>
</reference>
<dbReference type="EMBL" id="RXIC02000144">
    <property type="protein sequence ID" value="KAB1200618.1"/>
    <property type="molecule type" value="Genomic_DNA"/>
</dbReference>
<accession>A0A6A1UKZ2</accession>